<dbReference type="GO" id="GO:0005925">
    <property type="term" value="C:focal adhesion"/>
    <property type="evidence" value="ECO:0007669"/>
    <property type="project" value="TreeGrafter"/>
</dbReference>
<dbReference type="Gene3D" id="1.20.1420.10">
    <property type="entry name" value="Talin, central domain"/>
    <property type="match status" value="2"/>
</dbReference>
<dbReference type="GO" id="GO:0030036">
    <property type="term" value="P:actin cytoskeleton organization"/>
    <property type="evidence" value="ECO:0007669"/>
    <property type="project" value="TreeGrafter"/>
</dbReference>
<feature type="domain" description="Talin 1-like rod-segment" evidence="1">
    <location>
        <begin position="135"/>
        <end position="215"/>
    </location>
</feature>
<evidence type="ECO:0000313" key="4">
    <source>
        <dbReference type="Proteomes" id="UP000838756"/>
    </source>
</evidence>
<dbReference type="EMBL" id="CAKXAJ010002757">
    <property type="protein sequence ID" value="CAH2208233.1"/>
    <property type="molecule type" value="Genomic_DNA"/>
</dbReference>
<dbReference type="OrthoDB" id="7445917at2759"/>
<feature type="domain" description="Talin IBS2B" evidence="2">
    <location>
        <begin position="1"/>
        <end position="57"/>
    </location>
</feature>
<dbReference type="InterPro" id="IPR054060">
    <property type="entry name" value="TLN1-like_RS"/>
</dbReference>
<evidence type="ECO:0000313" key="3">
    <source>
        <dbReference type="EMBL" id="CAH2208233.1"/>
    </source>
</evidence>
<evidence type="ECO:0000259" key="2">
    <source>
        <dbReference type="Pfam" id="PF21896"/>
    </source>
</evidence>
<sequence length="218" mass="23589">RHFVQAAKDVANCTAALVKEIKALDADYCDANRARCAAATGPLQEAVRSLRQFADSPEFAAVPAKISPQARDNQEAILHCGRNIITESCAMVEAARALALSGTERAHWHALAHHSKAVSDTIKSLVANIREKAPGQRECGAALEALNKQLRELDQVALQAVGQELPPRQANTLQGYSEQMENSAAEMVERLEPLRVAARSEAENLGHAVVNLVSLYYS</sequence>
<dbReference type="PANTHER" id="PTHR19981">
    <property type="entry name" value="TALIN"/>
    <property type="match status" value="1"/>
</dbReference>
<dbReference type="GO" id="GO:0005886">
    <property type="term" value="C:plasma membrane"/>
    <property type="evidence" value="ECO:0007669"/>
    <property type="project" value="TreeGrafter"/>
</dbReference>
<dbReference type="PANTHER" id="PTHR19981:SF1">
    <property type="entry name" value="RHEA, ISOFORM B"/>
    <property type="match status" value="1"/>
</dbReference>
<dbReference type="GO" id="GO:0098609">
    <property type="term" value="P:cell-cell adhesion"/>
    <property type="evidence" value="ECO:0007669"/>
    <property type="project" value="TreeGrafter"/>
</dbReference>
<comment type="caution">
    <text evidence="3">The sequence shown here is derived from an EMBL/GenBank/DDBJ whole genome shotgun (WGS) entry which is preliminary data.</text>
</comment>
<dbReference type="Proteomes" id="UP000838756">
    <property type="component" value="Unassembled WGS sequence"/>
</dbReference>
<protein>
    <submittedName>
        <fullName evidence="3">Jg12779 protein</fullName>
    </submittedName>
</protein>
<dbReference type="GO" id="GO:0005737">
    <property type="term" value="C:cytoplasm"/>
    <property type="evidence" value="ECO:0007669"/>
    <property type="project" value="TreeGrafter"/>
</dbReference>
<gene>
    <name evidence="3" type="primary">jg12779</name>
    <name evidence="3" type="ORF">PAEG_LOCUS849</name>
</gene>
<keyword evidence="4" id="KW-1185">Reference proteome</keyword>
<evidence type="ECO:0000259" key="1">
    <source>
        <dbReference type="Pfam" id="PF21865"/>
    </source>
</evidence>
<dbReference type="GO" id="GO:0005178">
    <property type="term" value="F:integrin binding"/>
    <property type="evidence" value="ECO:0007669"/>
    <property type="project" value="TreeGrafter"/>
</dbReference>
<dbReference type="InterPro" id="IPR054082">
    <property type="entry name" value="Talin_IBS2B"/>
</dbReference>
<reference evidence="3" key="1">
    <citation type="submission" date="2022-03" db="EMBL/GenBank/DDBJ databases">
        <authorList>
            <person name="Lindestad O."/>
        </authorList>
    </citation>
    <scope>NUCLEOTIDE SEQUENCE</scope>
</reference>
<accession>A0A8S4QJ16</accession>
<organism evidence="3 4">
    <name type="scientific">Pararge aegeria aegeria</name>
    <dbReference type="NCBI Taxonomy" id="348720"/>
    <lineage>
        <taxon>Eukaryota</taxon>
        <taxon>Metazoa</taxon>
        <taxon>Ecdysozoa</taxon>
        <taxon>Arthropoda</taxon>
        <taxon>Hexapoda</taxon>
        <taxon>Insecta</taxon>
        <taxon>Pterygota</taxon>
        <taxon>Neoptera</taxon>
        <taxon>Endopterygota</taxon>
        <taxon>Lepidoptera</taxon>
        <taxon>Glossata</taxon>
        <taxon>Ditrysia</taxon>
        <taxon>Papilionoidea</taxon>
        <taxon>Nymphalidae</taxon>
        <taxon>Satyrinae</taxon>
        <taxon>Satyrini</taxon>
        <taxon>Parargina</taxon>
        <taxon>Pararge</taxon>
    </lineage>
</organism>
<feature type="non-terminal residue" evidence="3">
    <location>
        <position position="1"/>
    </location>
</feature>
<dbReference type="AlphaFoldDB" id="A0A8S4QJ16"/>
<name>A0A8S4QJ16_9NEOP</name>
<dbReference type="Pfam" id="PF21896">
    <property type="entry name" value="Talin_IBS2B"/>
    <property type="match status" value="1"/>
</dbReference>
<proteinExistence type="predicted"/>
<dbReference type="Pfam" id="PF21865">
    <property type="entry name" value="TLN1-like_RS"/>
    <property type="match status" value="1"/>
</dbReference>